<reference evidence="1 2" key="1">
    <citation type="journal article" date="2016" name="Genome Announc.">
        <title>Complete Genome Sequence of Methylobacterium populi P-1M, Isolated from Pink-Pigmented Household Biofilm.</title>
        <authorList>
            <person name="Morohoshi T."/>
            <person name="Ikeda T."/>
        </authorList>
    </citation>
    <scope>NUCLEOTIDE SEQUENCE [LARGE SCALE GENOMIC DNA]</scope>
    <source>
        <strain evidence="1 2">P-1M</strain>
    </source>
</reference>
<organism evidence="1 2">
    <name type="scientific">Methylorubrum populi</name>
    <dbReference type="NCBI Taxonomy" id="223967"/>
    <lineage>
        <taxon>Bacteria</taxon>
        <taxon>Pseudomonadati</taxon>
        <taxon>Pseudomonadota</taxon>
        <taxon>Alphaproteobacteria</taxon>
        <taxon>Hyphomicrobiales</taxon>
        <taxon>Methylobacteriaceae</taxon>
        <taxon>Methylorubrum</taxon>
    </lineage>
</organism>
<evidence type="ECO:0000313" key="2">
    <source>
        <dbReference type="Proteomes" id="UP000218288"/>
    </source>
</evidence>
<gene>
    <name evidence="1" type="primary">hemA</name>
    <name evidence="1" type="ORF">MPPM_3692</name>
</gene>
<protein>
    <submittedName>
        <fullName evidence="1">Glutamyl-tRNA reductase</fullName>
    </submittedName>
</protein>
<dbReference type="Proteomes" id="UP000218288">
    <property type="component" value="Chromosome"/>
</dbReference>
<dbReference type="AlphaFoldDB" id="A0A160PG71"/>
<evidence type="ECO:0000313" key="1">
    <source>
        <dbReference type="EMBL" id="BAU92297.1"/>
    </source>
</evidence>
<dbReference type="EMBL" id="AP014809">
    <property type="protein sequence ID" value="BAU92297.1"/>
    <property type="molecule type" value="Genomic_DNA"/>
</dbReference>
<sequence>MLRGGAFAAPQDERRNMVIHGTRDSRVTGKQPCAHVRAAGSAWTPWLSRGPALADKKIFLALPGAAIEPFSTLEKQRKNNPLICPTPGL</sequence>
<accession>A0A160PG71</accession>
<proteinExistence type="predicted"/>
<name>A0A160PG71_9HYPH</name>